<dbReference type="RefSeq" id="WP_284245068.1">
    <property type="nucleotide sequence ID" value="NZ_BSST01000001.1"/>
</dbReference>
<keyword evidence="2" id="KW-1185">Reference proteome</keyword>
<evidence type="ECO:0000313" key="2">
    <source>
        <dbReference type="Proteomes" id="UP001157186"/>
    </source>
</evidence>
<evidence type="ECO:0000313" key="1">
    <source>
        <dbReference type="EMBL" id="GLX79165.1"/>
    </source>
</evidence>
<gene>
    <name evidence="1" type="ORF">tinsulaeT_25050</name>
</gene>
<dbReference type="Proteomes" id="UP001157186">
    <property type="component" value="Unassembled WGS sequence"/>
</dbReference>
<name>A0ABQ6GXB7_9GAMM</name>
<protein>
    <submittedName>
        <fullName evidence="1">TIGR02922 family protein</fullName>
    </submittedName>
</protein>
<organism evidence="1 2">
    <name type="scientific">Thalassotalea insulae</name>
    <dbReference type="NCBI Taxonomy" id="2056778"/>
    <lineage>
        <taxon>Bacteria</taxon>
        <taxon>Pseudomonadati</taxon>
        <taxon>Pseudomonadota</taxon>
        <taxon>Gammaproteobacteria</taxon>
        <taxon>Alteromonadales</taxon>
        <taxon>Colwelliaceae</taxon>
        <taxon>Thalassotalea</taxon>
    </lineage>
</organism>
<dbReference type="InterPro" id="IPR014271">
    <property type="entry name" value="CHP02922"/>
</dbReference>
<proteinExistence type="predicted"/>
<accession>A0ABQ6GXB7</accession>
<reference evidence="1 2" key="1">
    <citation type="submission" date="2023-03" db="EMBL/GenBank/DDBJ databases">
        <title>Draft genome sequence of Thalassotalea insulae KCTC 62186T.</title>
        <authorList>
            <person name="Sawabe T."/>
        </authorList>
    </citation>
    <scope>NUCLEOTIDE SEQUENCE [LARGE SCALE GENOMIC DNA]</scope>
    <source>
        <strain evidence="1 2">KCTC 62186</strain>
    </source>
</reference>
<comment type="caution">
    <text evidence="1">The sequence shown here is derived from an EMBL/GenBank/DDBJ whole genome shotgun (WGS) entry which is preliminary data.</text>
</comment>
<dbReference type="NCBIfam" id="TIGR02922">
    <property type="entry name" value="TIGR02922 family protein"/>
    <property type="match status" value="1"/>
</dbReference>
<dbReference type="EMBL" id="BSST01000001">
    <property type="protein sequence ID" value="GLX79165.1"/>
    <property type="molecule type" value="Genomic_DNA"/>
</dbReference>
<dbReference type="Pfam" id="PF09558">
    <property type="entry name" value="DUF2375"/>
    <property type="match status" value="1"/>
</dbReference>
<sequence>MSNSQKELITIIYYCDSSLELKHQVCQLEKSASGRVIIPDELKQGKSIVAVCNGEVDILNKIGERILPSDSIAAS</sequence>